<sequence length="174" mass="20127">MSDDNQMPILKQDLLNRLIWSVFDSIDDIRVLDDPNDLSSESRPFSGHPIALEHVTNYALRTMLVTEGVLGLKEESFSELLDEWIAPVLTVARDDNEPITIGDFVMQVHTWLQSQKQEILEFEEEMTGKSHAEFKYMYCGWVWVPSLEDLELDFENQSFQLHLQPKGPTGEREV</sequence>
<protein>
    <submittedName>
        <fullName evidence="1">Uncharacterized protein</fullName>
    </submittedName>
</protein>
<evidence type="ECO:0000313" key="2">
    <source>
        <dbReference type="Proteomes" id="UP000078340"/>
    </source>
</evidence>
<accession>A0A179H832</accession>
<dbReference type="STRING" id="33203.A0A179H832"/>
<organism evidence="1 2">
    <name type="scientific">Purpureocillium lilacinum</name>
    <name type="common">Paecilomyces lilacinus</name>
    <dbReference type="NCBI Taxonomy" id="33203"/>
    <lineage>
        <taxon>Eukaryota</taxon>
        <taxon>Fungi</taxon>
        <taxon>Dikarya</taxon>
        <taxon>Ascomycota</taxon>
        <taxon>Pezizomycotina</taxon>
        <taxon>Sordariomycetes</taxon>
        <taxon>Hypocreomycetidae</taxon>
        <taxon>Hypocreales</taxon>
        <taxon>Ophiocordycipitaceae</taxon>
        <taxon>Purpureocillium</taxon>
    </lineage>
</organism>
<evidence type="ECO:0000313" key="1">
    <source>
        <dbReference type="EMBL" id="OAQ85741.1"/>
    </source>
</evidence>
<gene>
    <name evidence="1" type="ORF">VFPFJ_08130</name>
</gene>
<name>A0A179H832_PURLI</name>
<dbReference type="AlphaFoldDB" id="A0A179H832"/>
<comment type="caution">
    <text evidence="1">The sequence shown here is derived from an EMBL/GenBank/DDBJ whole genome shotgun (WGS) entry which is preliminary data.</text>
</comment>
<reference evidence="1 2" key="1">
    <citation type="submission" date="2016-02" db="EMBL/GenBank/DDBJ databases">
        <title>Biosynthesis of antibiotic leucinostatins and their inhibition on Phytophthora in bio-control Purpureocillium lilacinum.</title>
        <authorList>
            <person name="Wang G."/>
            <person name="Liu Z."/>
            <person name="Lin R."/>
            <person name="Li E."/>
            <person name="Mao Z."/>
            <person name="Ling J."/>
            <person name="Yin W."/>
            <person name="Xie B."/>
        </authorList>
    </citation>
    <scope>NUCLEOTIDE SEQUENCE [LARGE SCALE GENOMIC DNA]</scope>
    <source>
        <strain evidence="1">PLFJ-1</strain>
    </source>
</reference>
<proteinExistence type="predicted"/>
<dbReference type="EMBL" id="LSBI01000007">
    <property type="protein sequence ID" value="OAQ85741.1"/>
    <property type="molecule type" value="Genomic_DNA"/>
</dbReference>
<dbReference type="Proteomes" id="UP000078340">
    <property type="component" value="Unassembled WGS sequence"/>
</dbReference>